<evidence type="ECO:0000313" key="1">
    <source>
        <dbReference type="EMBL" id="SDH00859.1"/>
    </source>
</evidence>
<dbReference type="Pfam" id="PF05742">
    <property type="entry name" value="TANGO2"/>
    <property type="match status" value="1"/>
</dbReference>
<dbReference type="PANTHER" id="PTHR17985">
    <property type="entry name" value="SER/THR-RICH PROTEIN T10 IN DGCR REGION"/>
    <property type="match status" value="1"/>
</dbReference>
<name>A0A1G7YX91_ANETH</name>
<reference evidence="1 2" key="1">
    <citation type="submission" date="2016-10" db="EMBL/GenBank/DDBJ databases">
        <authorList>
            <person name="de Groot N.N."/>
        </authorList>
    </citation>
    <scope>NUCLEOTIDE SEQUENCE [LARGE SCALE GENOMIC DNA]</scope>
    <source>
        <strain evidence="1 2">L 420-91</strain>
    </source>
</reference>
<dbReference type="OrthoDB" id="4380123at2"/>
<proteinExistence type="predicted"/>
<accession>A0A1G7YX91</accession>
<dbReference type="EMBL" id="FNDE01000008">
    <property type="protein sequence ID" value="SDH00859.1"/>
    <property type="molecule type" value="Genomic_DNA"/>
</dbReference>
<gene>
    <name evidence="1" type="ORF">SAMN04489735_100836</name>
</gene>
<dbReference type="Proteomes" id="UP000198956">
    <property type="component" value="Unassembled WGS sequence"/>
</dbReference>
<sequence>MCVILFAYCVHPQFPLIITANRDEFYNRPTAPAAFWDDAPDVLGGRDLEKGGTWMGVTRTGRFAAIINYRDPKHMRPDAKSRGHLVSGYLTGTDTPIVYLEKVKQECGLYNGFNLLVGDTESLYYYTPLHNEIKEVKPGIHGLSNHILDTPWPKVKKGTQRLRQAIKEDKIEDDVLFSILADMEQAKDSELPDTGVGIEWERILSPLFISSKKYGTRSSTILMIDNHKNIMFTERFLLSDLRNWKVSTFRFHI</sequence>
<dbReference type="InterPro" id="IPR008551">
    <property type="entry name" value="TANGO2"/>
</dbReference>
<dbReference type="PANTHER" id="PTHR17985:SF8">
    <property type="entry name" value="TRANSPORT AND GOLGI ORGANIZATION PROTEIN 2 HOMOLOG"/>
    <property type="match status" value="1"/>
</dbReference>
<dbReference type="RefSeq" id="WP_091260210.1">
    <property type="nucleotide sequence ID" value="NZ_FNDE01000008.1"/>
</dbReference>
<organism evidence="1 2">
    <name type="scientific">Aneurinibacillus thermoaerophilus</name>
    <dbReference type="NCBI Taxonomy" id="143495"/>
    <lineage>
        <taxon>Bacteria</taxon>
        <taxon>Bacillati</taxon>
        <taxon>Bacillota</taxon>
        <taxon>Bacilli</taxon>
        <taxon>Bacillales</taxon>
        <taxon>Paenibacillaceae</taxon>
        <taxon>Aneurinibacillus group</taxon>
        <taxon>Aneurinibacillus</taxon>
    </lineage>
</organism>
<dbReference type="AlphaFoldDB" id="A0A1G7YX91"/>
<evidence type="ECO:0000313" key="2">
    <source>
        <dbReference type="Proteomes" id="UP000198956"/>
    </source>
</evidence>
<protein>
    <submittedName>
        <fullName evidence="1">Uncharacterized conserved protein, contains NRDE domain</fullName>
    </submittedName>
</protein>